<dbReference type="AlphaFoldDB" id="A0A550J7R9"/>
<dbReference type="Proteomes" id="UP000317155">
    <property type="component" value="Unassembled WGS sequence"/>
</dbReference>
<comment type="caution">
    <text evidence="3">The sequence shown here is derived from an EMBL/GenBank/DDBJ whole genome shotgun (WGS) entry which is preliminary data.</text>
</comment>
<evidence type="ECO:0000313" key="3">
    <source>
        <dbReference type="EMBL" id="TRO79279.1"/>
    </source>
</evidence>
<keyword evidence="1" id="KW-0812">Transmembrane</keyword>
<keyword evidence="1" id="KW-0472">Membrane</keyword>
<name>A0A550J7R9_9BACT</name>
<feature type="transmembrane region" description="Helical" evidence="1">
    <location>
        <begin position="33"/>
        <end position="58"/>
    </location>
</feature>
<evidence type="ECO:0000313" key="4">
    <source>
        <dbReference type="Proteomes" id="UP000317155"/>
    </source>
</evidence>
<keyword evidence="1" id="KW-1133">Transmembrane helix</keyword>
<dbReference type="RefSeq" id="WP_092053712.1">
    <property type="nucleotide sequence ID" value="NZ_FOJJ01000003.1"/>
</dbReference>
<proteinExistence type="predicted"/>
<feature type="chain" id="PRO_5021962361" evidence="2">
    <location>
        <begin position="24"/>
        <end position="75"/>
    </location>
</feature>
<keyword evidence="4" id="KW-1185">Reference proteome</keyword>
<feature type="signal peptide" evidence="2">
    <location>
        <begin position="1"/>
        <end position="23"/>
    </location>
</feature>
<keyword evidence="2" id="KW-0732">Signal</keyword>
<evidence type="ECO:0000256" key="2">
    <source>
        <dbReference type="SAM" id="SignalP"/>
    </source>
</evidence>
<gene>
    <name evidence="3" type="ORF">FL622_13490</name>
</gene>
<protein>
    <submittedName>
        <fullName evidence="3">Uncharacterized protein</fullName>
    </submittedName>
</protein>
<organism evidence="3 4">
    <name type="scientific">Trichloromonas acetexigens</name>
    <dbReference type="NCBI Taxonomy" id="38815"/>
    <lineage>
        <taxon>Bacteria</taxon>
        <taxon>Pseudomonadati</taxon>
        <taxon>Thermodesulfobacteriota</taxon>
        <taxon>Desulfuromonadia</taxon>
        <taxon>Desulfuromonadales</taxon>
        <taxon>Trichloromonadaceae</taxon>
        <taxon>Trichloromonas</taxon>
    </lineage>
</organism>
<reference evidence="3 4" key="1">
    <citation type="submission" date="2019-07" db="EMBL/GenBank/DDBJ databases">
        <title>Insights of Desulfuromonas acetexigens electromicrobiology.</title>
        <authorList>
            <person name="Katuri K."/>
            <person name="Sapireddy V."/>
            <person name="Shaw D.R."/>
            <person name="Saikaly P."/>
        </authorList>
    </citation>
    <scope>NUCLEOTIDE SEQUENCE [LARGE SCALE GENOMIC DNA]</scope>
    <source>
        <strain evidence="3 4">2873</strain>
    </source>
</reference>
<sequence>MNAIARIAAATALLSTVATSAFAATGAASGGGLLIWLFLGFLGLVVATQLVPAIMMLVGIVQGVAGSSAADQSVR</sequence>
<dbReference type="EMBL" id="VJVV01000011">
    <property type="protein sequence ID" value="TRO79279.1"/>
    <property type="molecule type" value="Genomic_DNA"/>
</dbReference>
<accession>A0A550J7R9</accession>
<evidence type="ECO:0000256" key="1">
    <source>
        <dbReference type="SAM" id="Phobius"/>
    </source>
</evidence>